<proteinExistence type="predicted"/>
<dbReference type="PROSITE" id="PS01229">
    <property type="entry name" value="COF_2"/>
    <property type="match status" value="1"/>
</dbReference>
<organism evidence="1 2">
    <name type="scientific">Companilactobacillus kimchii</name>
    <dbReference type="NCBI Taxonomy" id="2801452"/>
    <lineage>
        <taxon>Bacteria</taxon>
        <taxon>Bacillati</taxon>
        <taxon>Bacillota</taxon>
        <taxon>Bacilli</taxon>
        <taxon>Lactobacillales</taxon>
        <taxon>Lactobacillaceae</taxon>
        <taxon>Companilactobacillus</taxon>
    </lineage>
</organism>
<dbReference type="NCBIfam" id="TIGR01484">
    <property type="entry name" value="HAD-SF-IIB"/>
    <property type="match status" value="1"/>
</dbReference>
<dbReference type="RefSeq" id="WP_054642459.1">
    <property type="nucleotide sequence ID" value="NZ_LNUB01000033.1"/>
</dbReference>
<dbReference type="Pfam" id="PF08282">
    <property type="entry name" value="Hydrolase_3"/>
    <property type="match status" value="1"/>
</dbReference>
<protein>
    <submittedName>
        <fullName evidence="1">Putative phosphatase</fullName>
    </submittedName>
</protein>
<comment type="caution">
    <text evidence="1">The sequence shown here is derived from an EMBL/GenBank/DDBJ whole genome shotgun (WGS) entry which is preliminary data.</text>
</comment>
<dbReference type="SFLD" id="SFLDG01140">
    <property type="entry name" value="C2.B:_Phosphomannomutase_and_P"/>
    <property type="match status" value="1"/>
</dbReference>
<dbReference type="NCBIfam" id="TIGR00099">
    <property type="entry name" value="Cof-subfamily"/>
    <property type="match status" value="1"/>
</dbReference>
<dbReference type="SFLD" id="SFLDS00003">
    <property type="entry name" value="Haloacid_Dehalogenase"/>
    <property type="match status" value="1"/>
</dbReference>
<name>A0A210PBS3_9LACO</name>
<sequence>MADIKLILSDIDGTILNDKNVADSDLKKNIIELNRRKIPFVLASARSPRGMLTLAKELGVMDNPIVCYNGALVVKNIQSSDYRTILSHGLNLSEVRQIFQILQKNFPEISINLYSGADWYVENLDKWVKIEADITNMTPIVTDLNQLVDKLEIPIHKLLLIGEPSEISQVMNYLRSANIVGSSFYLSKDNYLEITADKVSKEHALRELADYYQISLGNTMTLGDNFNDVPMLDLAKVGVAMDNAPVDVKVHADFVTKSNNENGVSYAIEKYVLKR</sequence>
<dbReference type="InterPro" id="IPR036412">
    <property type="entry name" value="HAD-like_sf"/>
</dbReference>
<dbReference type="SFLD" id="SFLDG01144">
    <property type="entry name" value="C2.B.4:_PGP_Like"/>
    <property type="match status" value="1"/>
</dbReference>
<dbReference type="SUPFAM" id="SSF56784">
    <property type="entry name" value="HAD-like"/>
    <property type="match status" value="1"/>
</dbReference>
<dbReference type="InterPro" id="IPR006379">
    <property type="entry name" value="HAD-SF_hydro_IIB"/>
</dbReference>
<dbReference type="PROSITE" id="PS01228">
    <property type="entry name" value="COF_1"/>
    <property type="match status" value="1"/>
</dbReference>
<dbReference type="CDD" id="cd07516">
    <property type="entry name" value="HAD_Pase"/>
    <property type="match status" value="1"/>
</dbReference>
<dbReference type="InterPro" id="IPR000150">
    <property type="entry name" value="Cof"/>
</dbReference>
<dbReference type="InterPro" id="IPR023214">
    <property type="entry name" value="HAD_sf"/>
</dbReference>
<dbReference type="AlphaFoldDB" id="A0A210PBS3"/>
<dbReference type="PANTHER" id="PTHR10000">
    <property type="entry name" value="PHOSPHOSERINE PHOSPHATASE"/>
    <property type="match status" value="1"/>
</dbReference>
<gene>
    <name evidence="1" type="ORF">LKACC12383_00534</name>
</gene>
<dbReference type="PANTHER" id="PTHR10000:SF8">
    <property type="entry name" value="HAD SUPERFAMILY HYDROLASE-LIKE, TYPE 3"/>
    <property type="match status" value="1"/>
</dbReference>
<evidence type="ECO:0000313" key="1">
    <source>
        <dbReference type="EMBL" id="OWF33924.1"/>
    </source>
</evidence>
<reference evidence="1 2" key="1">
    <citation type="submission" date="2017-03" db="EMBL/GenBank/DDBJ databases">
        <title>Genome sequence of Lactobacillus kimchii KACC 12383.</title>
        <authorList>
            <person name="Chun J."/>
        </authorList>
    </citation>
    <scope>NUCLEOTIDE SEQUENCE [LARGE SCALE GENOMIC DNA]</scope>
    <source>
        <strain evidence="1 2">KACC 12383</strain>
    </source>
</reference>
<dbReference type="Gene3D" id="3.40.50.1000">
    <property type="entry name" value="HAD superfamily/HAD-like"/>
    <property type="match status" value="1"/>
</dbReference>
<dbReference type="GO" id="GO:0016791">
    <property type="term" value="F:phosphatase activity"/>
    <property type="evidence" value="ECO:0007669"/>
    <property type="project" value="TreeGrafter"/>
</dbReference>
<dbReference type="GO" id="GO:0000287">
    <property type="term" value="F:magnesium ion binding"/>
    <property type="evidence" value="ECO:0007669"/>
    <property type="project" value="TreeGrafter"/>
</dbReference>
<evidence type="ECO:0000313" key="2">
    <source>
        <dbReference type="Proteomes" id="UP000196649"/>
    </source>
</evidence>
<dbReference type="GO" id="GO:0005829">
    <property type="term" value="C:cytosol"/>
    <property type="evidence" value="ECO:0007669"/>
    <property type="project" value="TreeGrafter"/>
</dbReference>
<dbReference type="EMBL" id="MXAL01000002">
    <property type="protein sequence ID" value="OWF33924.1"/>
    <property type="molecule type" value="Genomic_DNA"/>
</dbReference>
<accession>A0A210PBS3</accession>
<dbReference type="Gene3D" id="3.30.1240.10">
    <property type="match status" value="1"/>
</dbReference>
<dbReference type="Proteomes" id="UP000196649">
    <property type="component" value="Unassembled WGS sequence"/>
</dbReference>